<dbReference type="InterPro" id="IPR011344">
    <property type="entry name" value="ssDNA-bd"/>
</dbReference>
<keyword evidence="6" id="KW-1185">Reference proteome</keyword>
<evidence type="ECO:0000256" key="1">
    <source>
        <dbReference type="ARBA" id="ARBA00023125"/>
    </source>
</evidence>
<feature type="compositionally biased region" description="Basic and acidic residues" evidence="4">
    <location>
        <begin position="177"/>
        <end position="186"/>
    </location>
</feature>
<dbReference type="SUPFAM" id="SSF50249">
    <property type="entry name" value="Nucleic acid-binding proteins"/>
    <property type="match status" value="1"/>
</dbReference>
<dbReference type="PANTHER" id="PTHR10302:SF27">
    <property type="entry name" value="SINGLE-STRANDED DNA-BINDING PROTEIN"/>
    <property type="match status" value="1"/>
</dbReference>
<protein>
    <recommendedName>
        <fullName evidence="2 3">Single-stranded DNA-binding protein</fullName>
        <shortName evidence="2">SSB</shortName>
    </recommendedName>
</protein>
<dbReference type="Gene3D" id="2.40.50.140">
    <property type="entry name" value="Nucleic acid-binding proteins"/>
    <property type="match status" value="1"/>
</dbReference>
<keyword evidence="1 2" id="KW-0238">DNA-binding</keyword>
<dbReference type="InterPro" id="IPR000424">
    <property type="entry name" value="Primosome_PriB/ssb"/>
</dbReference>
<dbReference type="RefSeq" id="WP_355668465.1">
    <property type="nucleotide sequence ID" value="NZ_JBEXRX010000281.1"/>
</dbReference>
<evidence type="ECO:0000313" key="5">
    <source>
        <dbReference type="EMBL" id="MEU0156996.1"/>
    </source>
</evidence>
<dbReference type="InterPro" id="IPR012340">
    <property type="entry name" value="NA-bd_OB-fold"/>
</dbReference>
<dbReference type="CDD" id="cd04496">
    <property type="entry name" value="SSB_OBF"/>
    <property type="match status" value="1"/>
</dbReference>
<evidence type="ECO:0000256" key="2">
    <source>
        <dbReference type="HAMAP-Rule" id="MF_00984"/>
    </source>
</evidence>
<comment type="caution">
    <text evidence="5">The sequence shown here is derived from an EMBL/GenBank/DDBJ whole genome shotgun (WGS) entry which is preliminary data.</text>
</comment>
<gene>
    <name evidence="5" type="primary">ssb</name>
    <name evidence="5" type="ORF">ABZ071_35095</name>
</gene>
<comment type="caution">
    <text evidence="2">Lacks conserved residue(s) required for the propagation of feature annotation.</text>
</comment>
<dbReference type="Pfam" id="PF00436">
    <property type="entry name" value="SSB"/>
    <property type="match status" value="1"/>
</dbReference>
<reference evidence="5 6" key="1">
    <citation type="submission" date="2024-06" db="EMBL/GenBank/DDBJ databases">
        <title>The Natural Products Discovery Center: Release of the First 8490 Sequenced Strains for Exploring Actinobacteria Biosynthetic Diversity.</title>
        <authorList>
            <person name="Kalkreuter E."/>
            <person name="Kautsar S.A."/>
            <person name="Yang D."/>
            <person name="Bader C.D."/>
            <person name="Teijaro C.N."/>
            <person name="Fluegel L."/>
            <person name="Davis C.M."/>
            <person name="Simpson J.R."/>
            <person name="Lauterbach L."/>
            <person name="Steele A.D."/>
            <person name="Gui C."/>
            <person name="Meng S."/>
            <person name="Li G."/>
            <person name="Viehrig K."/>
            <person name="Ye F."/>
            <person name="Su P."/>
            <person name="Kiefer A.F."/>
            <person name="Nichols A."/>
            <person name="Cepeda A.J."/>
            <person name="Yan W."/>
            <person name="Fan B."/>
            <person name="Jiang Y."/>
            <person name="Adhikari A."/>
            <person name="Zheng C.-J."/>
            <person name="Schuster L."/>
            <person name="Cowan T.M."/>
            <person name="Smanski M.J."/>
            <person name="Chevrette M.G."/>
            <person name="De Carvalho L.P.S."/>
            <person name="Shen B."/>
        </authorList>
    </citation>
    <scope>NUCLEOTIDE SEQUENCE [LARGE SCALE GENOMIC DNA]</scope>
    <source>
        <strain evidence="5 6">NPDC006286</strain>
    </source>
</reference>
<dbReference type="Proteomes" id="UP001550348">
    <property type="component" value="Unassembled WGS sequence"/>
</dbReference>
<feature type="compositionally biased region" description="Low complexity" evidence="4">
    <location>
        <begin position="132"/>
        <end position="154"/>
    </location>
</feature>
<evidence type="ECO:0000256" key="4">
    <source>
        <dbReference type="SAM" id="MobiDB-lite"/>
    </source>
</evidence>
<proteinExistence type="inferred from homology"/>
<feature type="region of interest" description="Disordered" evidence="4">
    <location>
        <begin position="116"/>
        <end position="186"/>
    </location>
</feature>
<sequence>MNNLPFTIVGNLTRDPELRFTPSGVAVVKFTVAHSPRKLDRESGTWVDGEPTFLDCTAWRGLAENISESLSQGSRVIVTGTLRTERWETDAAEKRSRMVLDVDSCGPELTWATAKVKKMQRSQGGPADDPWATASRTRPTSPAASSAGSTRGRSFGPADDPWTTTVKRPAAASSTGTRHEDEEPPF</sequence>
<evidence type="ECO:0000313" key="6">
    <source>
        <dbReference type="Proteomes" id="UP001550348"/>
    </source>
</evidence>
<comment type="subunit">
    <text evidence="2">Homotetramer.</text>
</comment>
<dbReference type="PANTHER" id="PTHR10302">
    <property type="entry name" value="SINGLE-STRANDED DNA-BINDING PROTEIN"/>
    <property type="match status" value="1"/>
</dbReference>
<dbReference type="EMBL" id="JBEXRX010000281">
    <property type="protein sequence ID" value="MEU0156996.1"/>
    <property type="molecule type" value="Genomic_DNA"/>
</dbReference>
<dbReference type="PROSITE" id="PS50935">
    <property type="entry name" value="SSB"/>
    <property type="match status" value="1"/>
</dbReference>
<dbReference type="NCBIfam" id="TIGR00621">
    <property type="entry name" value="ssb"/>
    <property type="match status" value="1"/>
</dbReference>
<organism evidence="5 6">
    <name type="scientific">Micromonospora fulviviridis</name>
    <dbReference type="NCBI Taxonomy" id="47860"/>
    <lineage>
        <taxon>Bacteria</taxon>
        <taxon>Bacillati</taxon>
        <taxon>Actinomycetota</taxon>
        <taxon>Actinomycetes</taxon>
        <taxon>Micromonosporales</taxon>
        <taxon>Micromonosporaceae</taxon>
        <taxon>Micromonospora</taxon>
    </lineage>
</organism>
<feature type="compositionally biased region" description="Polar residues" evidence="4">
    <location>
        <begin position="162"/>
        <end position="176"/>
    </location>
</feature>
<dbReference type="HAMAP" id="MF_00984">
    <property type="entry name" value="SSB"/>
    <property type="match status" value="1"/>
</dbReference>
<accession>A0ABV2VW30</accession>
<name>A0ABV2VW30_9ACTN</name>
<evidence type="ECO:0000256" key="3">
    <source>
        <dbReference type="RuleBase" id="RU000524"/>
    </source>
</evidence>
<dbReference type="GO" id="GO:0003677">
    <property type="term" value="F:DNA binding"/>
    <property type="evidence" value="ECO:0007669"/>
    <property type="project" value="UniProtKB-KW"/>
</dbReference>